<keyword evidence="7" id="KW-1185">Reference proteome</keyword>
<reference evidence="6 7" key="1">
    <citation type="submission" date="2017-04" db="EMBL/GenBank/DDBJ databases">
        <authorList>
            <person name="Varghese N."/>
            <person name="Submissions S."/>
        </authorList>
    </citation>
    <scope>NUCLEOTIDE SEQUENCE [LARGE SCALE GENOMIC DNA]</scope>
    <source>
        <strain evidence="6 7">J12</strain>
    </source>
</reference>
<accession>A0ABY1LTL8</accession>
<dbReference type="PROSITE" id="PS50305">
    <property type="entry name" value="SIRTUIN"/>
    <property type="match status" value="1"/>
</dbReference>
<comment type="caution">
    <text evidence="6">The sequence shown here is derived from an EMBL/GenBank/DDBJ whole genome shotgun (WGS) entry which is preliminary data.</text>
</comment>
<proteinExistence type="predicted"/>
<dbReference type="PANTHER" id="PTHR11085:SF10">
    <property type="entry name" value="NAD-DEPENDENT PROTEIN DEACYLASE SIRTUIN-5, MITOCHONDRIAL-RELATED"/>
    <property type="match status" value="1"/>
</dbReference>
<feature type="domain" description="Deacetylase sirtuin-type" evidence="5">
    <location>
        <begin position="108"/>
        <end position="351"/>
    </location>
</feature>
<dbReference type="InterPro" id="IPR029035">
    <property type="entry name" value="DHS-like_NAD/FAD-binding_dom"/>
</dbReference>
<dbReference type="Proteomes" id="UP000192939">
    <property type="component" value="Unassembled WGS sequence"/>
</dbReference>
<evidence type="ECO:0000256" key="2">
    <source>
        <dbReference type="ARBA" id="ARBA00022679"/>
    </source>
</evidence>
<sequence length="351" mass="40230">MSDKLILSVAGEGGGYRLFGTRDEDRWRFFSKRNESVMGELLDEEDNDLQPFLETQSDMDADLFGALEQIRGNWHRLNPKFIHPLFALDILHFLHRKKGVDLEKWRSAIFNHNPIIEAAKQIKQSKRLVVLTGAGMSVDSGVNDFRSRSGWWRQIDPQTIANVDALENNYELFHAFYKMRIEQLELIKPHAGHNVLWKWEKEGKLKLISTQNVDGLHQRAGNRFVEELHGSILSYRCYQCGKGASKSQFLDREVCSCGGFLRPNVVLFGESLPQQAWENSLRFIEEADVVLVIGTSLQVYPASQLPSLTKGRTILLNHEMIEAQSRFDTVIIGRALDCIVEIDRWMNADDL</sequence>
<protein>
    <recommendedName>
        <fullName evidence="1">protein acetyllysine N-acetyltransferase</fullName>
        <ecNumber evidence="1">2.3.1.286</ecNumber>
    </recommendedName>
</protein>
<keyword evidence="4" id="KW-0862">Zinc</keyword>
<organism evidence="6 7">
    <name type="scientific">Paenibacillus barengoltzii J12</name>
    <dbReference type="NCBI Taxonomy" id="935846"/>
    <lineage>
        <taxon>Bacteria</taxon>
        <taxon>Bacillati</taxon>
        <taxon>Bacillota</taxon>
        <taxon>Bacilli</taxon>
        <taxon>Bacillales</taxon>
        <taxon>Paenibacillaceae</taxon>
        <taxon>Paenibacillus</taxon>
    </lineage>
</organism>
<dbReference type="PANTHER" id="PTHR11085">
    <property type="entry name" value="NAD-DEPENDENT PROTEIN DEACYLASE SIRTUIN-5, MITOCHONDRIAL-RELATED"/>
    <property type="match status" value="1"/>
</dbReference>
<dbReference type="InterPro" id="IPR003000">
    <property type="entry name" value="Sirtuin"/>
</dbReference>
<feature type="binding site" evidence="4">
    <location>
        <position position="255"/>
    </location>
    <ligand>
        <name>Zn(2+)</name>
        <dbReference type="ChEBI" id="CHEBI:29105"/>
    </ligand>
</feature>
<evidence type="ECO:0000256" key="1">
    <source>
        <dbReference type="ARBA" id="ARBA00012928"/>
    </source>
</evidence>
<dbReference type="InterPro" id="IPR026591">
    <property type="entry name" value="Sirtuin_cat_small_dom_sf"/>
</dbReference>
<feature type="binding site" evidence="4">
    <location>
        <position position="240"/>
    </location>
    <ligand>
        <name>Zn(2+)</name>
        <dbReference type="ChEBI" id="CHEBI:29105"/>
    </ligand>
</feature>
<dbReference type="InterPro" id="IPR026590">
    <property type="entry name" value="Ssirtuin_cat_dom"/>
</dbReference>
<dbReference type="Pfam" id="PF02146">
    <property type="entry name" value="SIR2"/>
    <property type="match status" value="1"/>
</dbReference>
<evidence type="ECO:0000313" key="7">
    <source>
        <dbReference type="Proteomes" id="UP000192939"/>
    </source>
</evidence>
<gene>
    <name evidence="6" type="ORF">SAMN02744124_00799</name>
</gene>
<feature type="binding site" evidence="4">
    <location>
        <position position="237"/>
    </location>
    <ligand>
        <name>Zn(2+)</name>
        <dbReference type="ChEBI" id="CHEBI:29105"/>
    </ligand>
</feature>
<name>A0ABY1LTL8_9BACL</name>
<dbReference type="RefSeq" id="WP_368017492.1">
    <property type="nucleotide sequence ID" value="NZ_FXAE01000005.1"/>
</dbReference>
<evidence type="ECO:0000256" key="4">
    <source>
        <dbReference type="PROSITE-ProRule" id="PRU00236"/>
    </source>
</evidence>
<keyword evidence="3" id="KW-0520">NAD</keyword>
<dbReference type="SUPFAM" id="SSF52467">
    <property type="entry name" value="DHS-like NAD/FAD-binding domain"/>
    <property type="match status" value="1"/>
</dbReference>
<feature type="binding site" evidence="4">
    <location>
        <position position="257"/>
    </location>
    <ligand>
        <name>Zn(2+)</name>
        <dbReference type="ChEBI" id="CHEBI:29105"/>
    </ligand>
</feature>
<keyword evidence="2" id="KW-0808">Transferase</keyword>
<dbReference type="InterPro" id="IPR050134">
    <property type="entry name" value="NAD-dep_sirtuin_deacylases"/>
</dbReference>
<dbReference type="Gene3D" id="3.40.50.1220">
    <property type="entry name" value="TPP-binding domain"/>
    <property type="match status" value="1"/>
</dbReference>
<evidence type="ECO:0000256" key="3">
    <source>
        <dbReference type="ARBA" id="ARBA00023027"/>
    </source>
</evidence>
<dbReference type="EMBL" id="FXAE01000005">
    <property type="protein sequence ID" value="SMF01165.1"/>
    <property type="molecule type" value="Genomic_DNA"/>
</dbReference>
<evidence type="ECO:0000313" key="6">
    <source>
        <dbReference type="EMBL" id="SMF01165.1"/>
    </source>
</evidence>
<evidence type="ECO:0000259" key="5">
    <source>
        <dbReference type="PROSITE" id="PS50305"/>
    </source>
</evidence>
<dbReference type="Gene3D" id="3.30.1600.10">
    <property type="entry name" value="SIR2/SIRT2 'Small Domain"/>
    <property type="match status" value="1"/>
</dbReference>
<keyword evidence="4" id="KW-0479">Metal-binding</keyword>
<dbReference type="EC" id="2.3.1.286" evidence="1"/>
<feature type="active site" description="Proton acceptor" evidence="4">
    <location>
        <position position="229"/>
    </location>
</feature>